<dbReference type="EnsemblMetazoa" id="G1579.1">
    <property type="protein sequence ID" value="G1579.1:cds"/>
    <property type="gene ID" value="G1579"/>
</dbReference>
<dbReference type="Gene3D" id="2.60.60.20">
    <property type="entry name" value="PLAT/LH2 domain"/>
    <property type="match status" value="1"/>
</dbReference>
<feature type="signal peptide" evidence="8">
    <location>
        <begin position="1"/>
        <end position="19"/>
    </location>
</feature>
<accession>A0A8W8ITI6</accession>
<dbReference type="OrthoDB" id="199913at2759"/>
<name>A0A8W8ITI6_MAGGI</name>
<feature type="chain" id="PRO_5042430886" description="Lipase domain-containing protein" evidence="8">
    <location>
        <begin position="20"/>
        <end position="480"/>
    </location>
</feature>
<dbReference type="PIRSF" id="PIRSF000865">
    <property type="entry name" value="Lipoprotein_lipase_LIPH"/>
    <property type="match status" value="1"/>
</dbReference>
<evidence type="ECO:0000256" key="5">
    <source>
        <dbReference type="PIRSR" id="PIRSR000865-1"/>
    </source>
</evidence>
<dbReference type="InterPro" id="IPR002331">
    <property type="entry name" value="Lipase_panc"/>
</dbReference>
<evidence type="ECO:0000259" key="9">
    <source>
        <dbReference type="Pfam" id="PF00151"/>
    </source>
</evidence>
<sequence>MAPVSLFLGLILYAVVAQAERHRRNTACYVRLGCFSIEPPFNNTDVLPMSPSFINTQFYLFTDFHQRTPTTISEDDLNSSRRTNFRPELDTVIISHGFLQNGRVDWMVHMAMEMLKRKPQNVILVDWGNGSGFPYNQATANTRVVGAEIAVLVSSLNRVLGTTNSQYHLIGHSLGAHVAGYAGSRLPGLGRITGLDPAQPNYQNFDDQVRLDQGDAVFVDAIHTDGSDYDTISGYGMMLPVGHMDFYPNGGSNQPGCPRQSFMNIITEEYEDGTYETGNIISCSHSRSIFLFTESINSPCAFRSFQCSNTRDFMAGNCFNCGGLPCPMIGYDAIRYRARGKFYLATRSGTPFCGHQYLVQLKFGTFSHPTYGTLKLKFLTSSGLSDSVVFSGIQRPFSSGQTRDLMLVELAKLGDIQQAQLEFHEERSFFSWGEDKGVVVERVTITAADTDKSVYFCGHALRMTSDDHAGLHHRQFTPHC</sequence>
<feature type="binding site" evidence="6">
    <location>
        <position position="215"/>
    </location>
    <ligand>
        <name>Ca(2+)</name>
        <dbReference type="ChEBI" id="CHEBI:29108"/>
    </ligand>
</feature>
<comment type="subcellular location">
    <subcellularLocation>
        <location evidence="1">Secreted</location>
    </subcellularLocation>
</comment>
<dbReference type="Gene3D" id="3.40.50.1820">
    <property type="entry name" value="alpha/beta hydrolase"/>
    <property type="match status" value="1"/>
</dbReference>
<dbReference type="InterPro" id="IPR013818">
    <property type="entry name" value="Lipase"/>
</dbReference>
<evidence type="ECO:0000256" key="1">
    <source>
        <dbReference type="ARBA" id="ARBA00004613"/>
    </source>
</evidence>
<feature type="active site" description="Charge relay system" evidence="5">
    <location>
        <position position="196"/>
    </location>
</feature>
<keyword evidence="4" id="KW-1015">Disulfide bond</keyword>
<feature type="active site" description="Charge relay system" evidence="5">
    <location>
        <position position="285"/>
    </location>
</feature>
<dbReference type="OMA" id="HCGNRPC"/>
<evidence type="ECO:0000313" key="10">
    <source>
        <dbReference type="EnsemblMetazoa" id="G1579.2:cds"/>
    </source>
</evidence>
<evidence type="ECO:0000313" key="11">
    <source>
        <dbReference type="Proteomes" id="UP000005408"/>
    </source>
</evidence>
<dbReference type="InterPro" id="IPR016272">
    <property type="entry name" value="Lipase_LIPH"/>
</dbReference>
<evidence type="ECO:0000256" key="8">
    <source>
        <dbReference type="SAM" id="SignalP"/>
    </source>
</evidence>
<feature type="binding site" evidence="6">
    <location>
        <position position="210"/>
    </location>
    <ligand>
        <name>Ca(2+)</name>
        <dbReference type="ChEBI" id="CHEBI:29108"/>
    </ligand>
</feature>
<proteinExistence type="inferred from homology"/>
<evidence type="ECO:0000256" key="3">
    <source>
        <dbReference type="ARBA" id="ARBA00022525"/>
    </source>
</evidence>
<dbReference type="GO" id="GO:0016042">
    <property type="term" value="P:lipid catabolic process"/>
    <property type="evidence" value="ECO:0007669"/>
    <property type="project" value="TreeGrafter"/>
</dbReference>
<dbReference type="InterPro" id="IPR033906">
    <property type="entry name" value="Lipase_N"/>
</dbReference>
<dbReference type="CDD" id="cd00707">
    <property type="entry name" value="Pancreat_lipase_like"/>
    <property type="match status" value="1"/>
</dbReference>
<dbReference type="Pfam" id="PF00151">
    <property type="entry name" value="Lipase"/>
    <property type="match status" value="1"/>
</dbReference>
<dbReference type="GO" id="GO:0046872">
    <property type="term" value="F:metal ion binding"/>
    <property type="evidence" value="ECO:0007669"/>
    <property type="project" value="UniProtKB-KW"/>
</dbReference>
<dbReference type="EnsemblMetazoa" id="G1579.2">
    <property type="protein sequence ID" value="G1579.2:cds"/>
    <property type="gene ID" value="G1579"/>
</dbReference>
<dbReference type="EnsemblMetazoa" id="G1579.3">
    <property type="protein sequence ID" value="G1579.3:cds"/>
    <property type="gene ID" value="G1579"/>
</dbReference>
<dbReference type="GO" id="GO:0005615">
    <property type="term" value="C:extracellular space"/>
    <property type="evidence" value="ECO:0007669"/>
    <property type="project" value="TreeGrafter"/>
</dbReference>
<dbReference type="SUPFAM" id="SSF53474">
    <property type="entry name" value="alpha/beta-Hydrolases"/>
    <property type="match status" value="1"/>
</dbReference>
<dbReference type="GO" id="GO:0004806">
    <property type="term" value="F:triacylglycerol lipase activity"/>
    <property type="evidence" value="ECO:0007669"/>
    <property type="project" value="InterPro"/>
</dbReference>
<evidence type="ECO:0000256" key="6">
    <source>
        <dbReference type="PIRSR" id="PIRSR000865-2"/>
    </source>
</evidence>
<dbReference type="PANTHER" id="PTHR11610">
    <property type="entry name" value="LIPASE"/>
    <property type="match status" value="1"/>
</dbReference>
<protein>
    <recommendedName>
        <fullName evidence="9">Lipase domain-containing protein</fullName>
    </recommendedName>
</protein>
<evidence type="ECO:0000256" key="4">
    <source>
        <dbReference type="ARBA" id="ARBA00023157"/>
    </source>
</evidence>
<reference evidence="10" key="1">
    <citation type="submission" date="2022-08" db="UniProtKB">
        <authorList>
            <consortium name="EnsemblMetazoa"/>
        </authorList>
    </citation>
    <scope>IDENTIFICATION</scope>
    <source>
        <strain evidence="10">05x7-T-G4-1.051#20</strain>
    </source>
</reference>
<feature type="binding site" evidence="6">
    <location>
        <position position="212"/>
    </location>
    <ligand>
        <name>Ca(2+)</name>
        <dbReference type="ChEBI" id="CHEBI:29108"/>
    </ligand>
</feature>
<feature type="domain" description="Lipase" evidence="9">
    <location>
        <begin position="27"/>
        <end position="352"/>
    </location>
</feature>
<dbReference type="PANTHER" id="PTHR11610:SF181">
    <property type="entry name" value="INACTIVE PANCREATIC LIPASE-RELATED PROTEIN 1-LIKE"/>
    <property type="match status" value="1"/>
</dbReference>
<dbReference type="PRINTS" id="PR00821">
    <property type="entry name" value="TAGLIPASE"/>
</dbReference>
<organism evidence="10 11">
    <name type="scientific">Magallana gigas</name>
    <name type="common">Pacific oyster</name>
    <name type="synonym">Crassostrea gigas</name>
    <dbReference type="NCBI Taxonomy" id="29159"/>
    <lineage>
        <taxon>Eukaryota</taxon>
        <taxon>Metazoa</taxon>
        <taxon>Spiralia</taxon>
        <taxon>Lophotrochozoa</taxon>
        <taxon>Mollusca</taxon>
        <taxon>Bivalvia</taxon>
        <taxon>Autobranchia</taxon>
        <taxon>Pteriomorphia</taxon>
        <taxon>Ostreida</taxon>
        <taxon>Ostreoidea</taxon>
        <taxon>Ostreidae</taxon>
        <taxon>Magallana</taxon>
    </lineage>
</organism>
<keyword evidence="6" id="KW-0106">Calcium</keyword>
<keyword evidence="11" id="KW-1185">Reference proteome</keyword>
<comment type="similarity">
    <text evidence="2 7">Belongs to the AB hydrolase superfamily. Lipase family.</text>
</comment>
<feature type="active site" description="Nucleophile" evidence="5">
    <location>
        <position position="173"/>
    </location>
</feature>
<evidence type="ECO:0000256" key="7">
    <source>
        <dbReference type="RuleBase" id="RU004262"/>
    </source>
</evidence>
<keyword evidence="8" id="KW-0732">Signal</keyword>
<dbReference type="AlphaFoldDB" id="A0A8W8ITI6"/>
<keyword evidence="3" id="KW-0964">Secreted</keyword>
<dbReference type="FunFam" id="3.40.50.1820:FF:000033">
    <property type="entry name" value="Pancreatic triacylglycerol lipase"/>
    <property type="match status" value="1"/>
</dbReference>
<dbReference type="Proteomes" id="UP000005408">
    <property type="component" value="Unassembled WGS sequence"/>
</dbReference>
<dbReference type="PRINTS" id="PR00823">
    <property type="entry name" value="PANCLIPASE"/>
</dbReference>
<dbReference type="InterPro" id="IPR000734">
    <property type="entry name" value="TAG_lipase"/>
</dbReference>
<evidence type="ECO:0000256" key="2">
    <source>
        <dbReference type="ARBA" id="ARBA00010701"/>
    </source>
</evidence>
<dbReference type="InterPro" id="IPR029058">
    <property type="entry name" value="AB_hydrolase_fold"/>
</dbReference>
<keyword evidence="6" id="KW-0479">Metal-binding</keyword>